<dbReference type="AlphaFoldDB" id="A0A6C0D9Z9"/>
<sequence length="94" mass="11268">MLKNYNKNISIIKNLKVVDSKLIYYLEKFNKKKIIDVSDLIVLANKYDKLSDYIKTISNKDFFDNTCIVLNYIIPKLMEYNKITSFHNQMFILY</sequence>
<proteinExistence type="predicted"/>
<dbReference type="EMBL" id="MN739565">
    <property type="protein sequence ID" value="QHT13281.1"/>
    <property type="molecule type" value="Genomic_DNA"/>
</dbReference>
<reference evidence="1" key="1">
    <citation type="journal article" date="2020" name="Nature">
        <title>Giant virus diversity and host interactions through global metagenomics.</title>
        <authorList>
            <person name="Schulz F."/>
            <person name="Roux S."/>
            <person name="Paez-Espino D."/>
            <person name="Jungbluth S."/>
            <person name="Walsh D.A."/>
            <person name="Denef V.J."/>
            <person name="McMahon K.D."/>
            <person name="Konstantinidis K.T."/>
            <person name="Eloe-Fadrosh E.A."/>
            <person name="Kyrpides N.C."/>
            <person name="Woyke T."/>
        </authorList>
    </citation>
    <scope>NUCLEOTIDE SEQUENCE</scope>
    <source>
        <strain evidence="1">GVMAG-M-3300023174-131</strain>
    </source>
</reference>
<accession>A0A6C0D9Z9</accession>
<name>A0A6C0D9Z9_9ZZZZ</name>
<organism evidence="1">
    <name type="scientific">viral metagenome</name>
    <dbReference type="NCBI Taxonomy" id="1070528"/>
    <lineage>
        <taxon>unclassified sequences</taxon>
        <taxon>metagenomes</taxon>
        <taxon>organismal metagenomes</taxon>
    </lineage>
</organism>
<protein>
    <submittedName>
        <fullName evidence="1">Uncharacterized protein</fullName>
    </submittedName>
</protein>
<evidence type="ECO:0000313" key="1">
    <source>
        <dbReference type="EMBL" id="QHT13281.1"/>
    </source>
</evidence>